<reference evidence="8 9" key="1">
    <citation type="submission" date="2019-04" db="EMBL/GenBank/DDBJ databases">
        <title>Genome sequence of Bacillus hwajinpoensis strain Y2.</title>
        <authorList>
            <person name="Fair J.L."/>
            <person name="Maclea K.S."/>
        </authorList>
    </citation>
    <scope>NUCLEOTIDE SEQUENCE [LARGE SCALE GENOMIC DNA]</scope>
    <source>
        <strain evidence="8 9">Y2</strain>
    </source>
</reference>
<dbReference type="GO" id="GO:0005576">
    <property type="term" value="C:extracellular region"/>
    <property type="evidence" value="ECO:0007669"/>
    <property type="project" value="UniProtKB-SubCell"/>
</dbReference>
<name>A0A4V6WS01_9BACL</name>
<dbReference type="EMBL" id="SWFM01000002">
    <property type="protein sequence ID" value="TKD70528.1"/>
    <property type="molecule type" value="Genomic_DNA"/>
</dbReference>
<evidence type="ECO:0000259" key="6">
    <source>
        <dbReference type="Pfam" id="PF02465"/>
    </source>
</evidence>
<accession>A0A4V6WS01</accession>
<comment type="subunit">
    <text evidence="2 5">Homopentamer.</text>
</comment>
<evidence type="ECO:0000313" key="8">
    <source>
        <dbReference type="EMBL" id="TKD70528.1"/>
    </source>
</evidence>
<evidence type="ECO:0000259" key="7">
    <source>
        <dbReference type="Pfam" id="PF07195"/>
    </source>
</evidence>
<keyword evidence="3" id="KW-0175">Coiled coil</keyword>
<evidence type="ECO:0000313" key="9">
    <source>
        <dbReference type="Proteomes" id="UP000310541"/>
    </source>
</evidence>
<keyword evidence="5" id="KW-0964">Secreted</keyword>
<evidence type="ECO:0000256" key="5">
    <source>
        <dbReference type="RuleBase" id="RU362066"/>
    </source>
</evidence>
<comment type="caution">
    <text evidence="8">The sequence shown here is derived from an EMBL/GenBank/DDBJ whole genome shotgun (WGS) entry which is preliminary data.</text>
</comment>
<dbReference type="GO" id="GO:0071973">
    <property type="term" value="P:bacterial-type flagellum-dependent cell motility"/>
    <property type="evidence" value="ECO:0007669"/>
    <property type="project" value="TreeGrafter"/>
</dbReference>
<dbReference type="GO" id="GO:0009424">
    <property type="term" value="C:bacterial-type flagellum hook"/>
    <property type="evidence" value="ECO:0007669"/>
    <property type="project" value="UniProtKB-UniRule"/>
</dbReference>
<dbReference type="InterPro" id="IPR003481">
    <property type="entry name" value="FliD_N"/>
</dbReference>
<gene>
    <name evidence="8" type="ORF">FBF83_07815</name>
</gene>
<comment type="similarity">
    <text evidence="1 5">Belongs to the FliD family.</text>
</comment>
<dbReference type="OrthoDB" id="9776025at2"/>
<comment type="subcellular location">
    <subcellularLocation>
        <location evidence="5">Secreted</location>
    </subcellularLocation>
    <subcellularLocation>
        <location evidence="5">Bacterial flagellum</location>
    </subcellularLocation>
</comment>
<proteinExistence type="inferred from homology"/>
<dbReference type="GO" id="GO:0009421">
    <property type="term" value="C:bacterial-type flagellum filament cap"/>
    <property type="evidence" value="ECO:0007669"/>
    <property type="project" value="InterPro"/>
</dbReference>
<keyword evidence="4 5" id="KW-0975">Bacterial flagellum</keyword>
<evidence type="ECO:0000256" key="4">
    <source>
        <dbReference type="ARBA" id="ARBA00023143"/>
    </source>
</evidence>
<dbReference type="PANTHER" id="PTHR30288">
    <property type="entry name" value="FLAGELLAR CAP/ASSEMBLY PROTEIN FLID"/>
    <property type="match status" value="1"/>
</dbReference>
<feature type="domain" description="Flagellar hook-associated protein 2 N-terminal" evidence="6">
    <location>
        <begin position="10"/>
        <end position="105"/>
    </location>
</feature>
<dbReference type="Pfam" id="PF07195">
    <property type="entry name" value="FliD_C"/>
    <property type="match status" value="1"/>
</dbReference>
<keyword evidence="8" id="KW-0966">Cell projection</keyword>
<dbReference type="PANTHER" id="PTHR30288:SF0">
    <property type="entry name" value="FLAGELLAR HOOK-ASSOCIATED PROTEIN 2"/>
    <property type="match status" value="1"/>
</dbReference>
<protein>
    <recommendedName>
        <fullName evidence="5">Flagellar hook-associated protein 2</fullName>
        <shortName evidence="5">HAP2</shortName>
    </recommendedName>
    <alternativeName>
        <fullName evidence="5">Flagellar cap protein</fullName>
    </alternativeName>
</protein>
<dbReference type="InterPro" id="IPR010809">
    <property type="entry name" value="FliD_C"/>
</dbReference>
<feature type="domain" description="Flagellar hook-associated protein 2 C-terminal" evidence="7">
    <location>
        <begin position="232"/>
        <end position="481"/>
    </location>
</feature>
<organism evidence="8 9">
    <name type="scientific">Guptibacillus hwajinpoensis</name>
    <dbReference type="NCBI Taxonomy" id="208199"/>
    <lineage>
        <taxon>Bacteria</taxon>
        <taxon>Bacillati</taxon>
        <taxon>Bacillota</taxon>
        <taxon>Bacilli</taxon>
        <taxon>Bacillales</taxon>
        <taxon>Guptibacillaceae</taxon>
        <taxon>Guptibacillus</taxon>
    </lineage>
</organism>
<dbReference type="GO" id="GO:0007155">
    <property type="term" value="P:cell adhesion"/>
    <property type="evidence" value="ECO:0007669"/>
    <property type="project" value="InterPro"/>
</dbReference>
<dbReference type="InterPro" id="IPR040026">
    <property type="entry name" value="FliD"/>
</dbReference>
<dbReference type="Proteomes" id="UP000310541">
    <property type="component" value="Unassembled WGS sequence"/>
</dbReference>
<dbReference type="Pfam" id="PF02465">
    <property type="entry name" value="FliD_N"/>
    <property type="match status" value="1"/>
</dbReference>
<evidence type="ECO:0000256" key="1">
    <source>
        <dbReference type="ARBA" id="ARBA00009764"/>
    </source>
</evidence>
<sequence length="494" mass="53890">MFMRISGLATGMDIDQMVKDLMKAERIPLDKLSQQKQVVEWQKESYRELNSMMSEMRTAASSMRLQSGYNAYKAVSSNASAVKATSTSSSVPGSYAVTVNELAQSAKYVSGAAIQNEAGTNAKATDKVLFAKDKDTTFELTNAKGQKATITITASDTFKSLAEKIAGATDEATGETLGMRANFDNTTSRFFISTKAMGGDESFTLSSFSDNGVAKRLLDGANKATATGTYGSVTFDGIVVDNLKTNATTINNLKIDLVQKGTSTVSVQGDTQAPFDMVKSFVEKYNAFVEKTQGLLTEKRNRDFPPLTDAQREDLTEKEIELWEEKARSGLLQSDSTVRGIASSLRNAWMSPVEGIPAGELSMLSQIGINTGNYQDGGKLFIDEAKLKSALEEKPDEVMNLFTSGSNGIGDRLYDNVNKGIDQLGKKAGTPGSLIDSSFLSTRLKNLDEQMRTWEGKLETVENRYWKQFGALETAMDRMNQQSLWVQQNLLGGM</sequence>
<comment type="function">
    <text evidence="5">Required for morphogenesis and for the elongation of the flagellar filament by facilitating polymerization of the flagellin monomers at the tip of growing filament. Forms a capping structure, which prevents flagellin subunits (transported through the central channel of the flagellum) from leaking out without polymerization at the distal end.</text>
</comment>
<keyword evidence="8" id="KW-0282">Flagellum</keyword>
<evidence type="ECO:0000256" key="2">
    <source>
        <dbReference type="ARBA" id="ARBA00011255"/>
    </source>
</evidence>
<evidence type="ECO:0000256" key="3">
    <source>
        <dbReference type="ARBA" id="ARBA00023054"/>
    </source>
</evidence>
<keyword evidence="8" id="KW-0969">Cilium</keyword>
<dbReference type="AlphaFoldDB" id="A0A4V6WS01"/>